<evidence type="ECO:0000256" key="4">
    <source>
        <dbReference type="ARBA" id="ARBA00022737"/>
    </source>
</evidence>
<dbReference type="InterPro" id="IPR035986">
    <property type="entry name" value="PKD_dom_sf"/>
</dbReference>
<dbReference type="CDD" id="cd00146">
    <property type="entry name" value="PKD"/>
    <property type="match status" value="2"/>
</dbReference>
<feature type="domain" description="PKD" evidence="8">
    <location>
        <begin position="830"/>
        <end position="881"/>
    </location>
</feature>
<reference evidence="10" key="1">
    <citation type="submission" date="2023-01" db="EMBL/GenBank/DDBJ databases">
        <title>Genome assembly of the deep-sea coral Lophelia pertusa.</title>
        <authorList>
            <person name="Herrera S."/>
            <person name="Cordes E."/>
        </authorList>
    </citation>
    <scope>NUCLEOTIDE SEQUENCE</scope>
    <source>
        <strain evidence="10">USNM1676648</strain>
        <tissue evidence="10">Polyp</tissue>
    </source>
</reference>
<dbReference type="PROSITE" id="PS51111">
    <property type="entry name" value="REJ"/>
    <property type="match status" value="1"/>
</dbReference>
<dbReference type="InterPro" id="IPR002859">
    <property type="entry name" value="PKD/REJ-like"/>
</dbReference>
<keyword evidence="3" id="KW-0812">Transmembrane</keyword>
<feature type="signal peptide" evidence="7">
    <location>
        <begin position="1"/>
        <end position="20"/>
    </location>
</feature>
<dbReference type="PROSITE" id="PS50093">
    <property type="entry name" value="PKD"/>
    <property type="match status" value="4"/>
</dbReference>
<dbReference type="GO" id="GO:0005261">
    <property type="term" value="F:monoatomic cation channel activity"/>
    <property type="evidence" value="ECO:0007669"/>
    <property type="project" value="TreeGrafter"/>
</dbReference>
<dbReference type="PANTHER" id="PTHR46730:SF1">
    <property type="entry name" value="PLAT DOMAIN-CONTAINING PROTEIN"/>
    <property type="match status" value="1"/>
</dbReference>
<keyword evidence="5" id="KW-1133">Transmembrane helix</keyword>
<comment type="caution">
    <text evidence="10">The sequence shown here is derived from an EMBL/GenBank/DDBJ whole genome shotgun (WGS) entry which is preliminary data.</text>
</comment>
<dbReference type="Proteomes" id="UP001163046">
    <property type="component" value="Unassembled WGS sequence"/>
</dbReference>
<comment type="subcellular location">
    <subcellularLocation>
        <location evidence="1">Membrane</location>
        <topology evidence="1">Multi-pass membrane protein</topology>
    </subcellularLocation>
</comment>
<evidence type="ECO:0000256" key="5">
    <source>
        <dbReference type="ARBA" id="ARBA00022989"/>
    </source>
</evidence>
<feature type="domain" description="REJ" evidence="9">
    <location>
        <begin position="1440"/>
        <end position="1815"/>
    </location>
</feature>
<dbReference type="InterPro" id="IPR022409">
    <property type="entry name" value="PKD/Chitinase_dom"/>
</dbReference>
<feature type="domain" description="PKD" evidence="8">
    <location>
        <begin position="136"/>
        <end position="218"/>
    </location>
</feature>
<evidence type="ECO:0000256" key="2">
    <source>
        <dbReference type="ARBA" id="ARBA00007200"/>
    </source>
</evidence>
<feature type="domain" description="PKD" evidence="8">
    <location>
        <begin position="1064"/>
        <end position="1125"/>
    </location>
</feature>
<organism evidence="10 11">
    <name type="scientific">Desmophyllum pertusum</name>
    <dbReference type="NCBI Taxonomy" id="174260"/>
    <lineage>
        <taxon>Eukaryota</taxon>
        <taxon>Metazoa</taxon>
        <taxon>Cnidaria</taxon>
        <taxon>Anthozoa</taxon>
        <taxon>Hexacorallia</taxon>
        <taxon>Scleractinia</taxon>
        <taxon>Caryophylliina</taxon>
        <taxon>Caryophylliidae</taxon>
        <taxon>Desmophyllum</taxon>
    </lineage>
</organism>
<dbReference type="Pfam" id="PF02010">
    <property type="entry name" value="REJ"/>
    <property type="match status" value="1"/>
</dbReference>
<gene>
    <name evidence="10" type="ORF">OS493_017955</name>
</gene>
<evidence type="ECO:0000256" key="3">
    <source>
        <dbReference type="ARBA" id="ARBA00022692"/>
    </source>
</evidence>
<dbReference type="Pfam" id="PF00801">
    <property type="entry name" value="PKD"/>
    <property type="match status" value="1"/>
</dbReference>
<keyword evidence="6" id="KW-0472">Membrane</keyword>
<dbReference type="InterPro" id="IPR013783">
    <property type="entry name" value="Ig-like_fold"/>
</dbReference>
<dbReference type="GO" id="GO:0005886">
    <property type="term" value="C:plasma membrane"/>
    <property type="evidence" value="ECO:0007669"/>
    <property type="project" value="TreeGrafter"/>
</dbReference>
<evidence type="ECO:0000259" key="9">
    <source>
        <dbReference type="PROSITE" id="PS51111"/>
    </source>
</evidence>
<dbReference type="Gene3D" id="2.60.40.10">
    <property type="entry name" value="Immunoglobulins"/>
    <property type="match status" value="3"/>
</dbReference>
<protein>
    <submittedName>
        <fullName evidence="10">Uncharacterized protein</fullName>
    </submittedName>
</protein>
<evidence type="ECO:0000256" key="7">
    <source>
        <dbReference type="SAM" id="SignalP"/>
    </source>
</evidence>
<name>A0A9W9Z0E8_9CNID</name>
<dbReference type="SMART" id="SM00089">
    <property type="entry name" value="PKD"/>
    <property type="match status" value="5"/>
</dbReference>
<evidence type="ECO:0000313" key="10">
    <source>
        <dbReference type="EMBL" id="KAJ7372681.1"/>
    </source>
</evidence>
<dbReference type="PANTHER" id="PTHR46730">
    <property type="entry name" value="POLYCYSTIN-1"/>
    <property type="match status" value="1"/>
</dbReference>
<dbReference type="EMBL" id="MU826835">
    <property type="protein sequence ID" value="KAJ7372681.1"/>
    <property type="molecule type" value="Genomic_DNA"/>
</dbReference>
<feature type="chain" id="PRO_5040858674" evidence="7">
    <location>
        <begin position="21"/>
        <end position="1815"/>
    </location>
</feature>
<keyword evidence="11" id="KW-1185">Reference proteome</keyword>
<accession>A0A9W9Z0E8</accession>
<dbReference type="InterPro" id="IPR014010">
    <property type="entry name" value="REJ_dom"/>
</dbReference>
<keyword evidence="7" id="KW-0732">Signal</keyword>
<keyword evidence="4" id="KW-0677">Repeat</keyword>
<evidence type="ECO:0000259" key="8">
    <source>
        <dbReference type="PROSITE" id="PS50093"/>
    </source>
</evidence>
<dbReference type="OrthoDB" id="444119at2759"/>
<proteinExistence type="inferred from homology"/>
<dbReference type="GO" id="GO:0006816">
    <property type="term" value="P:calcium ion transport"/>
    <property type="evidence" value="ECO:0007669"/>
    <property type="project" value="TreeGrafter"/>
</dbReference>
<dbReference type="InterPro" id="IPR000601">
    <property type="entry name" value="PKD_dom"/>
</dbReference>
<evidence type="ECO:0000256" key="6">
    <source>
        <dbReference type="ARBA" id="ARBA00023136"/>
    </source>
</evidence>
<evidence type="ECO:0000313" key="11">
    <source>
        <dbReference type="Proteomes" id="UP001163046"/>
    </source>
</evidence>
<sequence length="1815" mass="199617">MWTRLNFLLTACQIFYQISALSSSKTIHLPPGSPDDLYLGCYEKQNNETTFYQPTPIILSPYQCIDACANGNETFPLAAVLNDTECHCANESVVPLIKNEPCGSPNVAGKFRVYNTSCLLVVFVELYQELTFTTCPSKITPSVSSSVTLVTPSSVTASNSSKPTLLYSVDFGDGSSNTTWQGYSVLRHHYLATGEFNITLVAYRSNSTIFEVSRKIRVISRVQVNNTSCYKTITQGSTLPCWFPGLRGSDITASIALNNTQTGFQTVSILVPDLPRVVIGDTRLATITNQSDAKNEEPGTYLLPSLQFPTNTLVEAWELYAEKPGSIQLQIYRADLNLTSCSEAGRNYWSCGDLTPPSGQCDTVCIKVGSWYMQSIASCGRAVSGYTKVYSMDTNLTVGYNLIVLPVEKRLLVDEGDIVGFYRSTSGAALQRNTAGQDTGVYFIPAQNSSNYKVDLKSWVALNASFRVKLHGSKEGAVTFTTCFKSVGLHSLMMTFTNTISKALTLQHLIRVQNPISELSLAVDSIYILVNTTKNITATVTQGTNVSCEWYIPNSSLTVLQSPYQKNNSTTEGGVFQYSASYRFVGHIPVVVTVSNRVSKKKNTIILYVREPIQGLKVCMCHAAFAFDNAKACFNSSVNRGTEIGCTWYFKGNDFIEESIGKTITHEFTPVGVRNFTLYCYNKISMQSVTYPVQVIANPLSIDAPLKVPADELVKITCQVNWSGGTPASFFAQHGVKGKTGTDIVADPILTLQAYSYSNSSRGHVTIYKSFKKKYRKNKVTCKADNYPDLNVVHTIRAIYRITGINVTSFCSSRVEAGTECAFQIQLFRGDTPSFTWTVTEGDSRVSVYSGRIIRHRFISTGVANVTVNASNEVSSRVNTTHFFVYLPFTREPHVTTSPLIPLLQSSAMLTSSPAVSKDVSSHSIHGMDIATAILSTSPTSTSSTTGIPHQIPSLKDAGLSHDSVGFVGHAITFSVRHITQPHLVRFLWSWGDESALEEAGFTLTHTFTDPGHYFITVNISSAVDHVVLYGNVTVQYRIEGLLITDLAVRSTNVLDVKFEILRGTNVTYSVEYGDNTDAQVGFLRTFPELLTLRHRYNEPGTYRLSITAESAVGPSVSVQRSVTIGETPCAVDELRMLGTGESSGQCPEIKQEYEYSLYSSLKINCAAFEELEYEWKVENILDDAITEVVSFPNEILSSEVLFLAAQSLKGGLYKFTLSVTTMPLGISKVAIGFLRVRMPKLLASIDCGSDRVMPCDHEIVLNASSSRDPNEIDVRKGSGSLSFEWFCDPNRDISCFKSEVNNKKSVLKFPPKFLDLNRTYKFVVIVTKEMRQSEASQSIEVVPGNFPPLCVRCRENCAYKLTTSKEFVLTGEGCQGNKNTTCKWELYGPPPSNGGISRRSVASQLISVSYAKEFQLDPSNLIPNRTYTILFNNDGSGFSAQYSVTTDMSPTGGSCVVSPSEGQVIKTNFRISCAGWTDEDSPLWYEFFFRHPVHGSMLLFYGWMSDSAGLFLPPGSKENDFNVDLFVKISDVLGSYRIVPLQVKVKFFSPEAGSVSSILKGIVSGPDSMLEKLLAAGEFQQATQLLTTVITVLNEDSASQVHEPDSPDTKNRVEVRSRVIEGLSRMCCSSSQRIQQAIGGLLQAIGVTAELSPDALVYGANGLTNMAKALVTKFKSVRAANETRDILRGLSIIMEASVSTSNEVKRQQSSDEIKDWIDDSNEARNKQYQEKCERATNKSLEGINYGAQKILDYQQKGDPPSHVNSGLIKLTLTRQSPDDIDDAALNGGEVTFQFPPEVKKDKLGHFDTVNTKVS</sequence>
<comment type="similarity">
    <text evidence="2">Belongs to the polycystin family.</text>
</comment>
<feature type="domain" description="PKD" evidence="8">
    <location>
        <begin position="955"/>
        <end position="1036"/>
    </location>
</feature>
<evidence type="ECO:0000256" key="1">
    <source>
        <dbReference type="ARBA" id="ARBA00004141"/>
    </source>
</evidence>
<dbReference type="SUPFAM" id="SSF49299">
    <property type="entry name" value="PKD domain"/>
    <property type="match status" value="3"/>
</dbReference>